<gene>
    <name evidence="1" type="ORF">BIP78_0261</name>
</gene>
<organism evidence="1 2">
    <name type="scientific">Bipolaricaulis sibiricus</name>
    <dbReference type="NCBI Taxonomy" id="2501609"/>
    <lineage>
        <taxon>Bacteria</taxon>
        <taxon>Candidatus Bipolaricaulota</taxon>
        <taxon>Candidatus Bipolaricaulia</taxon>
        <taxon>Candidatus Bipolaricaulales</taxon>
        <taxon>Candidatus Bipolaricaulaceae</taxon>
        <taxon>Candidatus Bipolaricaulis</taxon>
    </lineage>
</organism>
<name>A0A410FS41_BIPS1</name>
<proteinExistence type="predicted"/>
<evidence type="ECO:0000313" key="2">
    <source>
        <dbReference type="Proteomes" id="UP000287233"/>
    </source>
</evidence>
<reference evidence="2" key="1">
    <citation type="submission" date="2018-12" db="EMBL/GenBank/DDBJ databases">
        <title>Complete genome sequence of an uncultured bacterium of the candidate phylum Bipolaricaulota.</title>
        <authorList>
            <person name="Kadnikov V.V."/>
            <person name="Mardanov A.V."/>
            <person name="Beletsky A.V."/>
            <person name="Frank Y.A."/>
            <person name="Karnachuk O.V."/>
            <person name="Ravin N.V."/>
        </authorList>
    </citation>
    <scope>NUCLEOTIDE SEQUENCE [LARGE SCALE GENOMIC DNA]</scope>
</reference>
<accession>A0A410FS41</accession>
<sequence length="201" mass="22153">MSVRLVLAARWLPPFVERWMLDRVARVTNGALDELLLEHAPGEVARIWAGEGRLPRRMAARRAKLAQVHAQRVLALADALGEERAVELARARLFPVGVALGKDARRLLGVGNALDEVERAARVLYRTLGIAFRLDLGPPVRLVVERCALAPHYGPVTCRALSAVDEGVLAGLNPYLRMSFADRLTDGRPACVAEITRQDER</sequence>
<protein>
    <recommendedName>
        <fullName evidence="3">L-2-amino-thiazoline-4-carboxylic acid hydrolase</fullName>
    </recommendedName>
</protein>
<dbReference type="EMBL" id="CP034928">
    <property type="protein sequence ID" value="QAA76029.1"/>
    <property type="molecule type" value="Genomic_DNA"/>
</dbReference>
<evidence type="ECO:0000313" key="1">
    <source>
        <dbReference type="EMBL" id="QAA76029.1"/>
    </source>
</evidence>
<dbReference type="Proteomes" id="UP000287233">
    <property type="component" value="Chromosome"/>
</dbReference>
<dbReference type="KEGG" id="bih:BIP78_0261"/>
<dbReference type="AlphaFoldDB" id="A0A410FS41"/>
<evidence type="ECO:0008006" key="3">
    <source>
        <dbReference type="Google" id="ProtNLM"/>
    </source>
</evidence>